<gene>
    <name evidence="1" type="ORF">Clacol_000181</name>
</gene>
<reference evidence="1" key="1">
    <citation type="submission" date="2021-10" db="EMBL/GenBank/DDBJ databases">
        <title>De novo Genome Assembly of Clathrus columnatus (Basidiomycota, Fungi) Using Illumina and Nanopore Sequence Data.</title>
        <authorList>
            <person name="Ogiso-Tanaka E."/>
            <person name="Itagaki H."/>
            <person name="Hosoya T."/>
            <person name="Hosaka K."/>
        </authorList>
    </citation>
    <scope>NUCLEOTIDE SEQUENCE</scope>
    <source>
        <strain evidence="1">MO-923</strain>
    </source>
</reference>
<organism evidence="1 2">
    <name type="scientific">Clathrus columnatus</name>
    <dbReference type="NCBI Taxonomy" id="1419009"/>
    <lineage>
        <taxon>Eukaryota</taxon>
        <taxon>Fungi</taxon>
        <taxon>Dikarya</taxon>
        <taxon>Basidiomycota</taxon>
        <taxon>Agaricomycotina</taxon>
        <taxon>Agaricomycetes</taxon>
        <taxon>Phallomycetidae</taxon>
        <taxon>Phallales</taxon>
        <taxon>Clathraceae</taxon>
        <taxon>Clathrus</taxon>
    </lineage>
</organism>
<sequence length="68" mass="7779">MCQCPTGELQALTTDVEDVFNILLGGHESEAFDAKGPEKDWEVVFRKLIPENPAQQWKFELSRSRNLD</sequence>
<keyword evidence="2" id="KW-1185">Reference proteome</keyword>
<comment type="caution">
    <text evidence="1">The sequence shown here is derived from an EMBL/GenBank/DDBJ whole genome shotgun (WGS) entry which is preliminary data.</text>
</comment>
<dbReference type="EMBL" id="BPWL01000001">
    <property type="protein sequence ID" value="GJJ05994.1"/>
    <property type="molecule type" value="Genomic_DNA"/>
</dbReference>
<proteinExistence type="predicted"/>
<evidence type="ECO:0000313" key="1">
    <source>
        <dbReference type="EMBL" id="GJJ05994.1"/>
    </source>
</evidence>
<protein>
    <submittedName>
        <fullName evidence="1">Uncharacterized protein</fullName>
    </submittedName>
</protein>
<name>A0AAV5A012_9AGAM</name>
<accession>A0AAV5A012</accession>
<dbReference type="Proteomes" id="UP001050691">
    <property type="component" value="Unassembled WGS sequence"/>
</dbReference>
<evidence type="ECO:0000313" key="2">
    <source>
        <dbReference type="Proteomes" id="UP001050691"/>
    </source>
</evidence>
<dbReference type="AlphaFoldDB" id="A0AAV5A012"/>